<proteinExistence type="predicted"/>
<feature type="signal peptide" evidence="1">
    <location>
        <begin position="1"/>
        <end position="24"/>
    </location>
</feature>
<sequence length="163" mass="19076">MANMLYQWLLIACTGMFHPFFVSMTDVNYNNKEKSLEISVRIFTDDFENTIRKNHPETKIDILHPANAQQMNGFVKEYLQQHLQLMVNGRRVTLAYVGYEQQSESIWTYFEVDNIAAVQKISVENTILHDYSDKQINLMHLKVNSNEQSDKLDYPKSSALFVF</sequence>
<gene>
    <name evidence="2" type="ORF">GD597_20305</name>
</gene>
<keyword evidence="3" id="KW-1185">Reference proteome</keyword>
<dbReference type="InterPro" id="IPR046525">
    <property type="entry name" value="DUF6702"/>
</dbReference>
<name>A0A8J8FI64_9BACT</name>
<evidence type="ECO:0000256" key="1">
    <source>
        <dbReference type="SAM" id="SignalP"/>
    </source>
</evidence>
<dbReference type="Proteomes" id="UP000598971">
    <property type="component" value="Unassembled WGS sequence"/>
</dbReference>
<dbReference type="Pfam" id="PF20420">
    <property type="entry name" value="DUF6702"/>
    <property type="match status" value="1"/>
</dbReference>
<evidence type="ECO:0000313" key="2">
    <source>
        <dbReference type="EMBL" id="NNV57822.1"/>
    </source>
</evidence>
<feature type="chain" id="PRO_5035299711" evidence="1">
    <location>
        <begin position="25"/>
        <end position="163"/>
    </location>
</feature>
<accession>A0A8J8FI64</accession>
<dbReference type="AlphaFoldDB" id="A0A8J8FI64"/>
<organism evidence="2 3">
    <name type="scientific">Limnovirga soli</name>
    <dbReference type="NCBI Taxonomy" id="2656915"/>
    <lineage>
        <taxon>Bacteria</taxon>
        <taxon>Pseudomonadati</taxon>
        <taxon>Bacteroidota</taxon>
        <taxon>Chitinophagia</taxon>
        <taxon>Chitinophagales</taxon>
        <taxon>Chitinophagaceae</taxon>
        <taxon>Limnovirga</taxon>
    </lineage>
</organism>
<comment type="caution">
    <text evidence="2">The sequence shown here is derived from an EMBL/GenBank/DDBJ whole genome shotgun (WGS) entry which is preliminary data.</text>
</comment>
<dbReference type="EMBL" id="WHPF01000019">
    <property type="protein sequence ID" value="NNV57822.1"/>
    <property type="molecule type" value="Genomic_DNA"/>
</dbReference>
<keyword evidence="1" id="KW-0732">Signal</keyword>
<reference evidence="2" key="1">
    <citation type="submission" date="2019-10" db="EMBL/GenBank/DDBJ databases">
        <title>Draft genome sequence of Panacibacter sp. KCS-6.</title>
        <authorList>
            <person name="Yim K.J."/>
        </authorList>
    </citation>
    <scope>NUCLEOTIDE SEQUENCE</scope>
    <source>
        <strain evidence="2">KCS-6</strain>
    </source>
</reference>
<dbReference type="RefSeq" id="WP_171609770.1">
    <property type="nucleotide sequence ID" value="NZ_WHPF01000019.1"/>
</dbReference>
<evidence type="ECO:0000313" key="3">
    <source>
        <dbReference type="Proteomes" id="UP000598971"/>
    </source>
</evidence>
<protein>
    <submittedName>
        <fullName evidence="2">Uncharacterized protein</fullName>
    </submittedName>
</protein>